<dbReference type="Pfam" id="PF10719">
    <property type="entry name" value="ComFB"/>
    <property type="match status" value="1"/>
</dbReference>
<dbReference type="AlphaFoldDB" id="A0A9X1V7Y3"/>
<dbReference type="InterPro" id="IPR019657">
    <property type="entry name" value="ComFB"/>
</dbReference>
<reference evidence="1" key="1">
    <citation type="submission" date="2022-03" db="EMBL/GenBank/DDBJ databases">
        <title>Draft Genome Sequence of Firmicute Strain S0AB, a Heterotrophic Iron/Sulfur-Oxidizing Extreme Acidophile.</title>
        <authorList>
            <person name="Vergara E."/>
            <person name="Pakostova E."/>
            <person name="Johnson D.B."/>
            <person name="Holmes D.S."/>
        </authorList>
    </citation>
    <scope>NUCLEOTIDE SEQUENCE</scope>
    <source>
        <strain evidence="1">S0AB</strain>
    </source>
</reference>
<gene>
    <name evidence="1" type="primary">comFB</name>
    <name evidence="1" type="ORF">MM817_00017</name>
</gene>
<dbReference type="EMBL" id="JALBUF010000001">
    <property type="protein sequence ID" value="MCI0181783.1"/>
    <property type="molecule type" value="Genomic_DNA"/>
</dbReference>
<accession>A0A9X1V7Y3</accession>
<sequence length="87" mass="9870">MLTNVMENVARRALQSFIENGYDGCSCELCQNDILAITLNHLKPQYSASDTGEVYIKAKMLDDQAMVDVMQEIIRATTIVKQHRRHA</sequence>
<proteinExistence type="predicted"/>
<comment type="caution">
    <text evidence="1">The sequence shown here is derived from an EMBL/GenBank/DDBJ whole genome shotgun (WGS) entry which is preliminary data.</text>
</comment>
<name>A0A9X1V7Y3_9BACL</name>
<protein>
    <submittedName>
        <fullName evidence="1">ComF operon protein 2</fullName>
    </submittedName>
</protein>
<evidence type="ECO:0000313" key="1">
    <source>
        <dbReference type="EMBL" id="MCI0181783.1"/>
    </source>
</evidence>
<organism evidence="1 2">
    <name type="scientific">Sulfoacidibacillus ferrooxidans</name>
    <dbReference type="NCBI Taxonomy" id="2005001"/>
    <lineage>
        <taxon>Bacteria</taxon>
        <taxon>Bacillati</taxon>
        <taxon>Bacillota</taxon>
        <taxon>Bacilli</taxon>
        <taxon>Bacillales</taxon>
        <taxon>Alicyclobacillaceae</taxon>
        <taxon>Sulfoacidibacillus</taxon>
    </lineage>
</organism>
<dbReference type="Proteomes" id="UP001139263">
    <property type="component" value="Unassembled WGS sequence"/>
</dbReference>
<evidence type="ECO:0000313" key="2">
    <source>
        <dbReference type="Proteomes" id="UP001139263"/>
    </source>
</evidence>
<keyword evidence="2" id="KW-1185">Reference proteome</keyword>
<dbReference type="RefSeq" id="WP_241711417.1">
    <property type="nucleotide sequence ID" value="NZ_JALBUF010000001.1"/>
</dbReference>